<feature type="transmembrane region" description="Helical" evidence="2">
    <location>
        <begin position="670"/>
        <end position="687"/>
    </location>
</feature>
<feature type="transmembrane region" description="Helical" evidence="2">
    <location>
        <begin position="1149"/>
        <end position="1167"/>
    </location>
</feature>
<feature type="transmembrane region" description="Helical" evidence="2">
    <location>
        <begin position="1060"/>
        <end position="1078"/>
    </location>
</feature>
<feature type="transmembrane region" description="Helical" evidence="2">
    <location>
        <begin position="1005"/>
        <end position="1022"/>
    </location>
</feature>
<dbReference type="InterPro" id="IPR058062">
    <property type="entry name" value="SCO7613_C"/>
</dbReference>
<keyword evidence="2" id="KW-0812">Transmembrane</keyword>
<feature type="region of interest" description="Disordered" evidence="1">
    <location>
        <begin position="100"/>
        <end position="122"/>
    </location>
</feature>
<feature type="transmembrane region" description="Helical" evidence="2">
    <location>
        <begin position="566"/>
        <end position="583"/>
    </location>
</feature>
<feature type="transmembrane region" description="Helical" evidence="2">
    <location>
        <begin position="790"/>
        <end position="810"/>
    </location>
</feature>
<dbReference type="OrthoDB" id="5149148at2"/>
<feature type="transmembrane region" description="Helical" evidence="2">
    <location>
        <begin position="296"/>
        <end position="315"/>
    </location>
</feature>
<feature type="transmembrane region" description="Helical" evidence="2">
    <location>
        <begin position="895"/>
        <end position="920"/>
    </location>
</feature>
<feature type="transmembrane region" description="Helical" evidence="2">
    <location>
        <begin position="348"/>
        <end position="368"/>
    </location>
</feature>
<reference evidence="3 4" key="1">
    <citation type="submission" date="2019-06" db="EMBL/GenBank/DDBJ databases">
        <title>Complete genome of Microbacterium foliorum M2.</title>
        <authorList>
            <person name="Cao G."/>
        </authorList>
    </citation>
    <scope>NUCLEOTIDE SEQUENCE [LARGE SCALE GENOMIC DNA]</scope>
    <source>
        <strain evidence="3 4">M2</strain>
    </source>
</reference>
<gene>
    <name evidence="3" type="ORF">FIV50_13805</name>
</gene>
<feature type="transmembrane region" description="Helical" evidence="2">
    <location>
        <begin position="699"/>
        <end position="721"/>
    </location>
</feature>
<feature type="transmembrane region" description="Helical" evidence="2">
    <location>
        <begin position="932"/>
        <end position="952"/>
    </location>
</feature>
<feature type="transmembrane region" description="Helical" evidence="2">
    <location>
        <begin position="380"/>
        <end position="400"/>
    </location>
</feature>
<sequence length="1240" mass="127198">MTTTSTPSADASSITWGEAVARHLLDGGTCPVCQRALEGGCCARCGSDLRGPVGIEIWKASLAAAVAIRARDETLLRVPTVHTAVATTAVSVPVPVQDAPSPGAVAGPSTPPPVTGARSAATSPQSSATLQSVLATAGAGLFAVAAIVFTYFNPDLADRALRSVIVGLITLLFLGGAWLLSRRGLRFSAEAVGGLGLVFAGLDVHAVAQLAAPQIEPWGTAAVATAIAALVVLGAGRRFGIRIWQWVAVVALSVAPAMLGAAGGTALSGAVGAIGVAFAGAVIVEWLRLPVVERTTLVAVQLIAVVSALLLLVRIDGDMTTTLPTASGLLLLIAVHAVIAARRMLRPLWSYAAGATGSTALVLAVYGVPGIRELDMSWHFAIAPAVASVALVLVGVLVPLPSRVPRAYTVAGALTVLAVPSAVLLMLAGLTGGTTVIAFLRQGPGLTGEGIAGWGGPIGLAAVGGGLAVYAFLAREREGARFFAVSASRLALAFAAIAMLVLGCSGLFVLQASVAVLIGMVLAISAMLWWMPRRMAGKSVRPILLVAGHLALASAVMVAWREPSIVPAAGAATLLAVAALAAVRPARWRFLYVGAGFAYGLVLVATALAESGVDGIAQLCLTASAGLVVAIAATYLTAIGARSWQAILVVSAVPFGIGVLQVVIERSGWTALSTGLMSVLAITLLLTRRPGLTPLVRTVAAGMLVPTLSVVIVCLGAQFLASSGSPIVLPIVAVVVALALASSSLVTDVLAASGHSARTMNAARFAIEASALLTGAIATALALARDAAGLGTALLVLLIIGVGAVSAALFAARRHAWVVASAAFTGALWCTWGIAGVEVLEAYLLPPTLGAALVGLLLTLRGHRSTALFSAGLLLAVAPLLATVAVAGLDDGQPAVAWRVGGLLAAAWVLLIPEILLVRVRAGSRLHRVRALRIPILVAAALAATVGPLQGIRIGLVGDLPSVHGLALFLCCFGVSAVGAAALMLAGRGIRRAAADRSVLRTTRWLGAPAALALAVGTWSAIERDWFSVWPMWMLMLGYLVATVVTAHRVIRRDTTAPPVWFLFAIAFVTAVVAWSPRDLRVEWFSLPLGAFLLLAGVIALRRQPSERAVARPTIDSWPGRWTGSWALLAPGIVTMMIASIVSTFTDPLTWRAILVMVLALIAILVGSRDRLAAPFLLGLVVLPIENVFVFSVQIGRGVESMPWWITLAVIGAVLLIIAVTAERRTGEGSGVAARVRDLR</sequence>
<feature type="transmembrane region" description="Helical" evidence="2">
    <location>
        <begin position="218"/>
        <end position="236"/>
    </location>
</feature>
<feature type="transmembrane region" description="Helical" evidence="2">
    <location>
        <begin position="480"/>
        <end position="502"/>
    </location>
</feature>
<dbReference type="NCBIfam" id="NF047321">
    <property type="entry name" value="SCO7613_CTERM"/>
    <property type="match status" value="1"/>
</dbReference>
<keyword evidence="2" id="KW-1133">Transmembrane helix</keyword>
<feature type="transmembrane region" description="Helical" evidence="2">
    <location>
        <begin position="269"/>
        <end position="289"/>
    </location>
</feature>
<protein>
    <recommendedName>
        <fullName evidence="5">DUF2157 domain-containing protein</fullName>
    </recommendedName>
</protein>
<evidence type="ECO:0000256" key="1">
    <source>
        <dbReference type="SAM" id="MobiDB-lite"/>
    </source>
</evidence>
<feature type="transmembrane region" description="Helical" evidence="2">
    <location>
        <begin position="727"/>
        <end position="753"/>
    </location>
</feature>
<feature type="transmembrane region" description="Helical" evidence="2">
    <location>
        <begin position="451"/>
        <end position="473"/>
    </location>
</feature>
<organism evidence="3 4">
    <name type="scientific">Microbacterium foliorum</name>
    <dbReference type="NCBI Taxonomy" id="104336"/>
    <lineage>
        <taxon>Bacteria</taxon>
        <taxon>Bacillati</taxon>
        <taxon>Actinomycetota</taxon>
        <taxon>Actinomycetes</taxon>
        <taxon>Micrococcales</taxon>
        <taxon>Microbacteriaceae</taxon>
        <taxon>Microbacterium</taxon>
    </lineage>
</organism>
<feature type="transmembrane region" description="Helical" evidence="2">
    <location>
        <begin position="964"/>
        <end position="985"/>
    </location>
</feature>
<feature type="transmembrane region" description="Helical" evidence="2">
    <location>
        <begin position="160"/>
        <end position="180"/>
    </location>
</feature>
<feature type="transmembrane region" description="Helical" evidence="2">
    <location>
        <begin position="192"/>
        <end position="212"/>
    </location>
</feature>
<feature type="transmembrane region" description="Helical" evidence="2">
    <location>
        <begin position="817"/>
        <end position="837"/>
    </location>
</feature>
<evidence type="ECO:0008006" key="5">
    <source>
        <dbReference type="Google" id="ProtNLM"/>
    </source>
</evidence>
<proteinExistence type="predicted"/>
<evidence type="ECO:0000313" key="4">
    <source>
        <dbReference type="Proteomes" id="UP000316125"/>
    </source>
</evidence>
<dbReference type="Proteomes" id="UP000316125">
    <property type="component" value="Chromosome"/>
</dbReference>
<keyword evidence="2" id="KW-0472">Membrane</keyword>
<feature type="transmembrane region" description="Helical" evidence="2">
    <location>
        <begin position="590"/>
        <end position="609"/>
    </location>
</feature>
<feature type="transmembrane region" description="Helical" evidence="2">
    <location>
        <begin position="867"/>
        <end position="889"/>
    </location>
</feature>
<feature type="transmembrane region" description="Helical" evidence="2">
    <location>
        <begin position="543"/>
        <end position="560"/>
    </location>
</feature>
<feature type="transmembrane region" description="Helical" evidence="2">
    <location>
        <begin position="646"/>
        <end position="664"/>
    </location>
</feature>
<name>A0A4Y5YTU6_9MICO</name>
<dbReference type="EMBL" id="CP041040">
    <property type="protein sequence ID" value="QDE35769.1"/>
    <property type="molecule type" value="Genomic_DNA"/>
</dbReference>
<feature type="transmembrane region" description="Helical" evidence="2">
    <location>
        <begin position="1122"/>
        <end position="1143"/>
    </location>
</feature>
<feature type="transmembrane region" description="Helical" evidence="2">
    <location>
        <begin position="843"/>
        <end position="860"/>
    </location>
</feature>
<evidence type="ECO:0000256" key="2">
    <source>
        <dbReference type="SAM" id="Phobius"/>
    </source>
</evidence>
<feature type="transmembrane region" description="Helical" evidence="2">
    <location>
        <begin position="133"/>
        <end position="154"/>
    </location>
</feature>
<feature type="transmembrane region" description="Helical" evidence="2">
    <location>
        <begin position="321"/>
        <end position="341"/>
    </location>
</feature>
<feature type="transmembrane region" description="Helical" evidence="2">
    <location>
        <begin position="508"/>
        <end position="531"/>
    </location>
</feature>
<accession>A0A4Y5YTU6</accession>
<feature type="transmembrane region" description="Helical" evidence="2">
    <location>
        <begin position="1202"/>
        <end position="1222"/>
    </location>
</feature>
<feature type="transmembrane region" description="Helical" evidence="2">
    <location>
        <begin position="1084"/>
        <end position="1101"/>
    </location>
</feature>
<feature type="transmembrane region" description="Helical" evidence="2">
    <location>
        <begin position="243"/>
        <end position="263"/>
    </location>
</feature>
<feature type="transmembrane region" description="Helical" evidence="2">
    <location>
        <begin position="615"/>
        <end position="639"/>
    </location>
</feature>
<evidence type="ECO:0000313" key="3">
    <source>
        <dbReference type="EMBL" id="QDE35769.1"/>
    </source>
</evidence>
<feature type="transmembrane region" description="Helical" evidence="2">
    <location>
        <begin position="1174"/>
        <end position="1196"/>
    </location>
</feature>
<feature type="transmembrane region" description="Helical" evidence="2">
    <location>
        <begin position="765"/>
        <end position="784"/>
    </location>
</feature>
<feature type="transmembrane region" description="Helical" evidence="2">
    <location>
        <begin position="1028"/>
        <end position="1048"/>
    </location>
</feature>
<feature type="transmembrane region" description="Helical" evidence="2">
    <location>
        <begin position="407"/>
        <end position="431"/>
    </location>
</feature>
<dbReference type="AlphaFoldDB" id="A0A4Y5YTU6"/>
<dbReference type="RefSeq" id="WP_140037916.1">
    <property type="nucleotide sequence ID" value="NZ_CP041040.1"/>
</dbReference>